<evidence type="ECO:0000256" key="2">
    <source>
        <dbReference type="SAM" id="Phobius"/>
    </source>
</evidence>
<dbReference type="GO" id="GO:0030332">
    <property type="term" value="F:cyclin binding"/>
    <property type="evidence" value="ECO:0007669"/>
    <property type="project" value="TreeGrafter"/>
</dbReference>
<accession>A0A8H4CIV0</accession>
<sequence length="743" mass="80557">MDAHVDEDAAPAAQKFIFSKQDERNIRRRCIWAAFFFDAVAIALIIPLCVGGWVHNANQVGGTVNSEDIHLVTKKWSAVYRRTESQRQSTFVFTWFLSSCCFKEAYVDSSYALAGCIHRTPGSAFDLQSIIQDVEVRLGEQDNVEAGPITDPEGRFVGPSPAEFATADVVTSTRDALASYGIYLAINMGTWIFQIISKRHHYALNASHYRVMTAAQVLALFALLVASGITTAAAYKAKAALDEFDDVFPYHAVGSSFAALTWCAFVSHMLGCLAYVGAVLIWHRLKRPELYPPEPEDEIERTRRAGARGEVAEYRLRRLDEPALRNLATSDKPSSPNMSSHDTPVIYAELLANIRQLSVAVTLPSPAERSTQGSVSPDGSTLHIAHAGTQTPFSLPGNVVAPRNGVLPAPHPGSRVLSWRLPLSDASAPSARGPVDEPVPWAATDLLPESAVACRGCAATVVPEGTAKEWKDLPSENWAEMMDFWHCHKPTDHEHGHEPEHLAQRGYGANSSIAAQNGVGLVDLTSLLFTEADCSGLVFSCSSYEAGSETSSAVLAGEADPPPRMLYVFCSGCRTHVGFFNVAISSVLLFKWQVSCRTAVESTPPSSSDCLAASLTATLSRSGSSKSVVVPTFSSPQTVSTSDNSSPSLHLWILNSNIAYASSGREGKRSAIKLLYREIPQHEADAMLETMTSDVQEVNLPMADISRGAEVLQSSTEMLPPSERVFKEWNVGLLDKWQAGSVP</sequence>
<reference evidence="3" key="1">
    <citation type="journal article" date="2020" name="Phytopathology">
        <title>Genome sequence and comparative analysis of Colletotrichum gloeosporioides isolated from Liriodendron leaves.</title>
        <authorList>
            <person name="Fu F.F."/>
            <person name="Hao Z."/>
            <person name="Wang P."/>
            <person name="Lu Y."/>
            <person name="Xue L.J."/>
            <person name="Wei G."/>
            <person name="Tian Y."/>
            <person name="Baishi H."/>
            <person name="Xu H."/>
            <person name="Shi J."/>
            <person name="Cheng T."/>
            <person name="Wang G."/>
            <person name="Yi Y."/>
            <person name="Chen J."/>
        </authorList>
    </citation>
    <scope>NUCLEOTIDE SEQUENCE</scope>
    <source>
        <strain evidence="3">Lc1</strain>
    </source>
</reference>
<protein>
    <recommendedName>
        <fullName evidence="5">Ubiquitin-conjugating enzyme E2-binding protein</fullName>
    </recommendedName>
</protein>
<dbReference type="GO" id="GO:0005634">
    <property type="term" value="C:nucleus"/>
    <property type="evidence" value="ECO:0007669"/>
    <property type="project" value="TreeGrafter"/>
</dbReference>
<evidence type="ECO:0000256" key="1">
    <source>
        <dbReference type="SAM" id="MobiDB-lite"/>
    </source>
</evidence>
<dbReference type="GO" id="GO:0005829">
    <property type="term" value="C:cytosol"/>
    <property type="evidence" value="ECO:0007669"/>
    <property type="project" value="TreeGrafter"/>
</dbReference>
<dbReference type="GO" id="GO:0043161">
    <property type="term" value="P:proteasome-mediated ubiquitin-dependent protein catabolic process"/>
    <property type="evidence" value="ECO:0007669"/>
    <property type="project" value="TreeGrafter"/>
</dbReference>
<dbReference type="GO" id="GO:0061630">
    <property type="term" value="F:ubiquitin protein ligase activity"/>
    <property type="evidence" value="ECO:0007669"/>
    <property type="project" value="TreeGrafter"/>
</dbReference>
<feature type="region of interest" description="Disordered" evidence="1">
    <location>
        <begin position="626"/>
        <end position="646"/>
    </location>
</feature>
<dbReference type="GO" id="GO:0006513">
    <property type="term" value="P:protein monoubiquitination"/>
    <property type="evidence" value="ECO:0007669"/>
    <property type="project" value="TreeGrafter"/>
</dbReference>
<dbReference type="GO" id="GO:0000209">
    <property type="term" value="P:protein polyubiquitination"/>
    <property type="evidence" value="ECO:0007669"/>
    <property type="project" value="TreeGrafter"/>
</dbReference>
<dbReference type="Pfam" id="PF09814">
    <property type="entry name" value="HECT_2"/>
    <property type="match status" value="1"/>
</dbReference>
<comment type="caution">
    <text evidence="3">The sequence shown here is derived from an EMBL/GenBank/DDBJ whole genome shotgun (WGS) entry which is preliminary data.</text>
</comment>
<keyword evidence="2" id="KW-0812">Transmembrane</keyword>
<dbReference type="GO" id="GO:0031624">
    <property type="term" value="F:ubiquitin conjugating enzyme binding"/>
    <property type="evidence" value="ECO:0007669"/>
    <property type="project" value="TreeGrafter"/>
</dbReference>
<evidence type="ECO:0000313" key="4">
    <source>
        <dbReference type="Proteomes" id="UP000613401"/>
    </source>
</evidence>
<gene>
    <name evidence="3" type="ORF">GCG54_00004047</name>
</gene>
<organism evidence="3 4">
    <name type="scientific">Colletotrichum gloeosporioides</name>
    <name type="common">Anthracnose fungus</name>
    <name type="synonym">Glomerella cingulata</name>
    <dbReference type="NCBI Taxonomy" id="474922"/>
    <lineage>
        <taxon>Eukaryota</taxon>
        <taxon>Fungi</taxon>
        <taxon>Dikarya</taxon>
        <taxon>Ascomycota</taxon>
        <taxon>Pezizomycotina</taxon>
        <taxon>Sordariomycetes</taxon>
        <taxon>Hypocreomycetidae</taxon>
        <taxon>Glomerellales</taxon>
        <taxon>Glomerellaceae</taxon>
        <taxon>Colletotrichum</taxon>
        <taxon>Colletotrichum gloeosporioides species complex</taxon>
    </lineage>
</organism>
<feature type="transmembrane region" description="Helical" evidence="2">
    <location>
        <begin position="30"/>
        <end position="54"/>
    </location>
</feature>
<keyword evidence="2" id="KW-0472">Membrane</keyword>
<name>A0A8H4CIV0_COLGL</name>
<dbReference type="PANTHER" id="PTHR31531:SF2">
    <property type="entry name" value="E3 UBIQUITIN-PROTEIN LIGASE E3D"/>
    <property type="match status" value="1"/>
</dbReference>
<dbReference type="PANTHER" id="PTHR31531">
    <property type="entry name" value="E3 UBIQUITIN-PROTEIN LIGASE E3D FAMILY MEMBER"/>
    <property type="match status" value="1"/>
</dbReference>
<feature type="transmembrane region" description="Helical" evidence="2">
    <location>
        <begin position="177"/>
        <end position="196"/>
    </location>
</feature>
<keyword evidence="4" id="KW-1185">Reference proteome</keyword>
<feature type="transmembrane region" description="Helical" evidence="2">
    <location>
        <begin position="257"/>
        <end position="282"/>
    </location>
</feature>
<dbReference type="GO" id="GO:0051865">
    <property type="term" value="P:protein autoubiquitination"/>
    <property type="evidence" value="ECO:0007669"/>
    <property type="project" value="TreeGrafter"/>
</dbReference>
<evidence type="ECO:0000313" key="3">
    <source>
        <dbReference type="EMBL" id="KAF3804778.1"/>
    </source>
</evidence>
<reference evidence="3" key="2">
    <citation type="submission" date="2020-03" db="EMBL/GenBank/DDBJ databases">
        <authorList>
            <person name="Fu F.-F."/>
            <person name="Chen J."/>
        </authorList>
    </citation>
    <scope>NUCLEOTIDE SEQUENCE</scope>
    <source>
        <strain evidence="3">Lc1</strain>
    </source>
</reference>
<feature type="transmembrane region" description="Helical" evidence="2">
    <location>
        <begin position="217"/>
        <end position="237"/>
    </location>
</feature>
<evidence type="ECO:0008006" key="5">
    <source>
        <dbReference type="Google" id="ProtNLM"/>
    </source>
</evidence>
<dbReference type="InterPro" id="IPR019193">
    <property type="entry name" value="UBQ-conj_enz_E2-bd_prot"/>
</dbReference>
<dbReference type="GeneID" id="69011203"/>
<proteinExistence type="predicted"/>
<keyword evidence="2" id="KW-1133">Transmembrane helix</keyword>
<dbReference type="AlphaFoldDB" id="A0A8H4CIV0"/>
<dbReference type="Proteomes" id="UP000613401">
    <property type="component" value="Unassembled WGS sequence"/>
</dbReference>
<dbReference type="EMBL" id="WVTB01000048">
    <property type="protein sequence ID" value="KAF3804778.1"/>
    <property type="molecule type" value="Genomic_DNA"/>
</dbReference>
<dbReference type="RefSeq" id="XP_045263937.1">
    <property type="nucleotide sequence ID" value="XM_045404102.1"/>
</dbReference>
<dbReference type="GO" id="GO:0000151">
    <property type="term" value="C:ubiquitin ligase complex"/>
    <property type="evidence" value="ECO:0007669"/>
    <property type="project" value="TreeGrafter"/>
</dbReference>